<keyword evidence="4 8" id="KW-1003">Cell membrane</keyword>
<proteinExistence type="inferred from homology"/>
<gene>
    <name evidence="10" type="ORF">P7H43_10150</name>
</gene>
<evidence type="ECO:0000313" key="11">
    <source>
        <dbReference type="Proteomes" id="UP001256711"/>
    </source>
</evidence>
<evidence type="ECO:0000313" key="10">
    <source>
        <dbReference type="EMBL" id="MDT2810851.1"/>
    </source>
</evidence>
<comment type="caution">
    <text evidence="10">The sequence shown here is derived from an EMBL/GenBank/DDBJ whole genome shotgun (WGS) entry which is preliminary data.</text>
</comment>
<comment type="similarity">
    <text evidence="2 8">Belongs to the prokaryotic riboflavin transporter (P-RFT) (TC 2.A.87) family.</text>
</comment>
<comment type="subcellular location">
    <subcellularLocation>
        <location evidence="1">Cell membrane</location>
        <topology evidence="1">Multi-pass membrane protein</topology>
    </subcellularLocation>
</comment>
<sequence length="200" mass="21951">MKNTKVQKMIAVAMFAAMAVVLQYVAFPVIPAFSFMKVDFSDIPVMLSMFLFGPGAGILTAFLRSALHLLTTGLEPTNMVGDVASFLATSLFTLPMFYFFNKGTSSRKNKILGVVTGIFALTVFMSLANYFVITPLYLSFYGVTATQFLGTSLGQYVAIGVIPFNLVKGIVVSGVFLAIYLKLYPWLTKKQREKGRVQGM</sequence>
<dbReference type="EMBL" id="JARQBJ010000004">
    <property type="protein sequence ID" value="MDT2810851.1"/>
    <property type="molecule type" value="Genomic_DNA"/>
</dbReference>
<feature type="transmembrane region" description="Helical" evidence="9">
    <location>
        <begin position="83"/>
        <end position="100"/>
    </location>
</feature>
<evidence type="ECO:0000256" key="9">
    <source>
        <dbReference type="SAM" id="Phobius"/>
    </source>
</evidence>
<keyword evidence="7 8" id="KW-0472">Membrane</keyword>
<feature type="transmembrane region" description="Helical" evidence="9">
    <location>
        <begin position="153"/>
        <end position="181"/>
    </location>
</feature>
<feature type="transmembrane region" description="Helical" evidence="9">
    <location>
        <begin position="112"/>
        <end position="133"/>
    </location>
</feature>
<accession>A0AAW8TX62</accession>
<dbReference type="Gene3D" id="1.10.1760.20">
    <property type="match status" value="1"/>
</dbReference>
<dbReference type="PANTHER" id="PTHR38438">
    <property type="entry name" value="RIBOFLAVIN TRANSPORTER RIBU"/>
    <property type="match status" value="1"/>
</dbReference>
<dbReference type="Pfam" id="PF12822">
    <property type="entry name" value="ECF_trnsprt"/>
    <property type="match status" value="1"/>
</dbReference>
<dbReference type="InterPro" id="IPR024529">
    <property type="entry name" value="ECF_trnsprt_substrate-spec"/>
</dbReference>
<dbReference type="InterPro" id="IPR025720">
    <property type="entry name" value="RibU"/>
</dbReference>
<evidence type="ECO:0000256" key="7">
    <source>
        <dbReference type="ARBA" id="ARBA00023136"/>
    </source>
</evidence>
<dbReference type="GO" id="GO:0005886">
    <property type="term" value="C:plasma membrane"/>
    <property type="evidence" value="ECO:0007669"/>
    <property type="project" value="UniProtKB-SubCell"/>
</dbReference>
<feature type="transmembrane region" description="Helical" evidence="9">
    <location>
        <begin position="45"/>
        <end position="63"/>
    </location>
</feature>
<dbReference type="GO" id="GO:0032217">
    <property type="term" value="F:riboflavin transmembrane transporter activity"/>
    <property type="evidence" value="ECO:0007669"/>
    <property type="project" value="UniProtKB-UniRule"/>
</dbReference>
<evidence type="ECO:0000256" key="6">
    <source>
        <dbReference type="ARBA" id="ARBA00022989"/>
    </source>
</evidence>
<reference evidence="10" key="1">
    <citation type="submission" date="2023-03" db="EMBL/GenBank/DDBJ databases">
        <authorList>
            <person name="Shen W."/>
            <person name="Cai J."/>
        </authorList>
    </citation>
    <scope>NUCLEOTIDE SEQUENCE</scope>
    <source>
        <strain evidence="10">B226-2</strain>
    </source>
</reference>
<feature type="transmembrane region" description="Helical" evidence="9">
    <location>
        <begin position="12"/>
        <end position="33"/>
    </location>
</feature>
<dbReference type="AlphaFoldDB" id="A0AAW8TX62"/>
<dbReference type="RefSeq" id="WP_118340070.1">
    <property type="nucleotide sequence ID" value="NZ_CABJBY010000003.1"/>
</dbReference>
<keyword evidence="3 8" id="KW-0813">Transport</keyword>
<evidence type="ECO:0000256" key="5">
    <source>
        <dbReference type="ARBA" id="ARBA00022692"/>
    </source>
</evidence>
<evidence type="ECO:0000256" key="4">
    <source>
        <dbReference type="ARBA" id="ARBA00022475"/>
    </source>
</evidence>
<organism evidence="10 11">
    <name type="scientific">Enterococcus asini</name>
    <dbReference type="NCBI Taxonomy" id="57732"/>
    <lineage>
        <taxon>Bacteria</taxon>
        <taxon>Bacillati</taxon>
        <taxon>Bacillota</taxon>
        <taxon>Bacilli</taxon>
        <taxon>Lactobacillales</taxon>
        <taxon>Enterococcaceae</taxon>
        <taxon>Enterococcus</taxon>
    </lineage>
</organism>
<dbReference type="PANTHER" id="PTHR38438:SF1">
    <property type="entry name" value="RIBOFLAVIN TRANSPORTER RIBU"/>
    <property type="match status" value="1"/>
</dbReference>
<comment type="function">
    <text evidence="8">Probably a riboflavin-binding protein that interacts with the energy-coupling factor (ECF) ABC-transporter complex.</text>
</comment>
<dbReference type="Proteomes" id="UP001256711">
    <property type="component" value="Unassembled WGS sequence"/>
</dbReference>
<evidence type="ECO:0000256" key="8">
    <source>
        <dbReference type="PIRNR" id="PIRNR037778"/>
    </source>
</evidence>
<protein>
    <recommendedName>
        <fullName evidence="8">Riboflavin transporter</fullName>
    </recommendedName>
</protein>
<evidence type="ECO:0000256" key="2">
    <source>
        <dbReference type="ARBA" id="ARBA00005540"/>
    </source>
</evidence>
<name>A0AAW8TX62_9ENTE</name>
<keyword evidence="5 9" id="KW-0812">Transmembrane</keyword>
<dbReference type="PIRSF" id="PIRSF037778">
    <property type="entry name" value="UCP037778_transp_RibU"/>
    <property type="match status" value="1"/>
</dbReference>
<evidence type="ECO:0000256" key="1">
    <source>
        <dbReference type="ARBA" id="ARBA00004651"/>
    </source>
</evidence>
<keyword evidence="6 9" id="KW-1133">Transmembrane helix</keyword>
<evidence type="ECO:0000256" key="3">
    <source>
        <dbReference type="ARBA" id="ARBA00022448"/>
    </source>
</evidence>